<protein>
    <submittedName>
        <fullName evidence="1">Uncharacterized protein</fullName>
    </submittedName>
</protein>
<organism evidence="1 2">
    <name type="scientific">Pseudomonas phage vB_PaeP_C2-10_Ab22</name>
    <dbReference type="NCBI Taxonomy" id="1548906"/>
    <lineage>
        <taxon>Viruses</taxon>
        <taxon>Duplodnaviria</taxon>
        <taxon>Heunggongvirae</taxon>
        <taxon>Uroviricota</taxon>
        <taxon>Caudoviricetes</taxon>
        <taxon>Bruynoghevirus</taxon>
        <taxon>Bruynoghevirus Ab22</taxon>
    </lineage>
</organism>
<accession>A0A0A1IX30</accession>
<dbReference type="KEGG" id="vg:23680496"/>
<dbReference type="GeneID" id="23680496"/>
<dbReference type="OrthoDB" id="22326at10239"/>
<evidence type="ECO:0000313" key="2">
    <source>
        <dbReference type="Proteomes" id="UP000030227"/>
    </source>
</evidence>
<keyword evidence="2" id="KW-1185">Reference proteome</keyword>
<evidence type="ECO:0000313" key="1">
    <source>
        <dbReference type="EMBL" id="CEF89747.1"/>
    </source>
</evidence>
<name>A0A0A1IX30_9CAUD</name>
<reference evidence="1 2" key="1">
    <citation type="journal article" date="2015" name="PLoS ONE">
        <title>Investigation of a Large Collection of Pseudomonas aeruginosa Bacteriophages Collected from a Single Environmental Source in Abidjan, Cote d'Ivoire.</title>
        <authorList>
            <person name="Essoh C."/>
            <person name="Latino L."/>
            <person name="Midoux C."/>
            <person name="Blouin Y."/>
            <person name="Loukou G."/>
            <person name="Nguetta S.P."/>
            <person name="Lathro S."/>
            <person name="Cablanmian A."/>
            <person name="Kouassi A.K."/>
            <person name="Vergnaud G."/>
            <person name="Pourcel C."/>
        </authorList>
    </citation>
    <scope>NUCLEOTIDE SEQUENCE [LARGE SCALE GENOMIC DNA]</scope>
    <source>
        <strain evidence="1">Ab22</strain>
    </source>
</reference>
<proteinExistence type="predicted"/>
<dbReference type="EMBL" id="LN610578">
    <property type="protein sequence ID" value="CEF89747.1"/>
    <property type="molecule type" value="Genomic_DNA"/>
</dbReference>
<sequence length="77" mass="8763">MFNRKLSISNILSSFDKVLVNLKTFIQESSEESERIYNEISLLKAERTQVMQDNLKAQKVLANLEELLGGKSEEVSS</sequence>
<gene>
    <name evidence="1" type="primary">ORF32</name>
</gene>
<dbReference type="RefSeq" id="YP_009125600.1">
    <property type="nucleotide sequence ID" value="NC_026599.1"/>
</dbReference>
<dbReference type="Proteomes" id="UP000030227">
    <property type="component" value="Segment"/>
</dbReference>